<evidence type="ECO:0000313" key="3">
    <source>
        <dbReference type="Proteomes" id="UP000033647"/>
    </source>
</evidence>
<feature type="transmembrane region" description="Helical" evidence="1">
    <location>
        <begin position="21"/>
        <end position="40"/>
    </location>
</feature>
<comment type="caution">
    <text evidence="2">The sequence shown here is derived from an EMBL/GenBank/DDBJ whole genome shotgun (WGS) entry which is preliminary data.</text>
</comment>
<evidence type="ECO:0000256" key="1">
    <source>
        <dbReference type="SAM" id="Phobius"/>
    </source>
</evidence>
<gene>
    <name evidence="2" type="ORF">TI39_contig696g00001</name>
</gene>
<sequence>MPPRRAKAQSQPQPQPPTMWPLVRAIGGVVLGLLIIWLAYEQGHAAGLQAQSIAACREAKPLWNKEG</sequence>
<dbReference type="Proteomes" id="UP000033647">
    <property type="component" value="Unassembled WGS sequence"/>
</dbReference>
<keyword evidence="1" id="KW-0472">Membrane</keyword>
<accession>A0A0F4GFL2</accession>
<dbReference type="AlphaFoldDB" id="A0A0F4GFL2"/>
<keyword evidence="1" id="KW-0812">Transmembrane</keyword>
<name>A0A0F4GFL2_9PEZI</name>
<keyword evidence="3" id="KW-1185">Reference proteome</keyword>
<organism evidence="2 3">
    <name type="scientific">Zymoseptoria brevis</name>
    <dbReference type="NCBI Taxonomy" id="1047168"/>
    <lineage>
        <taxon>Eukaryota</taxon>
        <taxon>Fungi</taxon>
        <taxon>Dikarya</taxon>
        <taxon>Ascomycota</taxon>
        <taxon>Pezizomycotina</taxon>
        <taxon>Dothideomycetes</taxon>
        <taxon>Dothideomycetidae</taxon>
        <taxon>Mycosphaerellales</taxon>
        <taxon>Mycosphaerellaceae</taxon>
        <taxon>Zymoseptoria</taxon>
    </lineage>
</organism>
<dbReference type="EMBL" id="LAFY01000688">
    <property type="protein sequence ID" value="KJX96214.1"/>
    <property type="molecule type" value="Genomic_DNA"/>
</dbReference>
<proteinExistence type="predicted"/>
<evidence type="ECO:0000313" key="2">
    <source>
        <dbReference type="EMBL" id="KJX96214.1"/>
    </source>
</evidence>
<keyword evidence="1" id="KW-1133">Transmembrane helix</keyword>
<reference evidence="2 3" key="1">
    <citation type="submission" date="2015-03" db="EMBL/GenBank/DDBJ databases">
        <title>RNA-seq based gene annotation and comparative genomics of four Zymoseptoria species reveal species-specific pathogenicity related genes and transposable element activity.</title>
        <authorList>
            <person name="Grandaubert J."/>
            <person name="Bhattacharyya A."/>
            <person name="Stukenbrock E.H."/>
        </authorList>
    </citation>
    <scope>NUCLEOTIDE SEQUENCE [LARGE SCALE GENOMIC DNA]</scope>
    <source>
        <strain evidence="2 3">Zb18110</strain>
    </source>
</reference>
<protein>
    <submittedName>
        <fullName evidence="2">Uncharacterized protein</fullName>
    </submittedName>
</protein>